<dbReference type="RefSeq" id="WP_072550078.1">
    <property type="nucleotide sequence ID" value="NZ_CP021659.1"/>
</dbReference>
<dbReference type="InterPro" id="IPR016155">
    <property type="entry name" value="Mopterin_synth/thiamin_S_b"/>
</dbReference>
<proteinExistence type="predicted"/>
<protein>
    <submittedName>
        <fullName evidence="1">Sulfur carrier protein ThiS</fullName>
    </submittedName>
</protein>
<organism evidence="1 2">
    <name type="scientific">Candidatus Fukatsuia symbiotica</name>
    <dbReference type="NCBI Taxonomy" id="1878942"/>
    <lineage>
        <taxon>Bacteria</taxon>
        <taxon>Pseudomonadati</taxon>
        <taxon>Pseudomonadota</taxon>
        <taxon>Gammaproteobacteria</taxon>
        <taxon>Enterobacterales</taxon>
        <taxon>Yersiniaceae</taxon>
        <taxon>Candidatus Fukatsuia</taxon>
    </lineage>
</organism>
<dbReference type="Gene3D" id="3.10.20.30">
    <property type="match status" value="1"/>
</dbReference>
<gene>
    <name evidence="1" type="ORF">CCS41_10300</name>
</gene>
<dbReference type="NCBIfam" id="TIGR01683">
    <property type="entry name" value="thiS"/>
    <property type="match status" value="1"/>
</dbReference>
<evidence type="ECO:0000313" key="1">
    <source>
        <dbReference type="EMBL" id="AWK14774.1"/>
    </source>
</evidence>
<dbReference type="InterPro" id="IPR003749">
    <property type="entry name" value="ThiS/MoaD-like"/>
</dbReference>
<dbReference type="Proteomes" id="UP000261875">
    <property type="component" value="Chromosome"/>
</dbReference>
<evidence type="ECO:0000313" key="2">
    <source>
        <dbReference type="Proteomes" id="UP000261875"/>
    </source>
</evidence>
<keyword evidence="2" id="KW-1185">Reference proteome</keyword>
<dbReference type="InterPro" id="IPR010035">
    <property type="entry name" value="Thi_S"/>
</dbReference>
<dbReference type="CDD" id="cd00565">
    <property type="entry name" value="Ubl_ThiS"/>
    <property type="match status" value="1"/>
</dbReference>
<name>A0A2U8I9Q9_9GAMM</name>
<dbReference type="PANTHER" id="PTHR34472">
    <property type="entry name" value="SULFUR CARRIER PROTEIN THIS"/>
    <property type="match status" value="1"/>
</dbReference>
<accession>A0A2U8I9Q9</accession>
<reference evidence="1 2" key="1">
    <citation type="submission" date="2017-05" db="EMBL/GenBank/DDBJ databases">
        <title>Genome sequence of Candidatus Fukatsuia symbiotica and Candidatus Hamiltonella defensa from Acyrthosiphon pisum strain 5D.</title>
        <authorList>
            <person name="Patel V.A."/>
            <person name="Chevignon G."/>
            <person name="Russell J.A."/>
            <person name="Oliver K.M."/>
        </authorList>
    </citation>
    <scope>NUCLEOTIDE SEQUENCE [LARGE SCALE GENOMIC DNA]</scope>
    <source>
        <strain evidence="1 2">5D</strain>
    </source>
</reference>
<dbReference type="OrthoDB" id="6388078at2"/>
<dbReference type="InterPro" id="IPR012675">
    <property type="entry name" value="Beta-grasp_dom_sf"/>
</dbReference>
<dbReference type="Pfam" id="PF02597">
    <property type="entry name" value="ThiS"/>
    <property type="match status" value="1"/>
</dbReference>
<dbReference type="SUPFAM" id="SSF54285">
    <property type="entry name" value="MoaD/ThiS"/>
    <property type="match status" value="1"/>
</dbReference>
<dbReference type="KEGG" id="fsm:CCS41_10300"/>
<sequence>MKITLNDQPIELEAAMTIDALLRQLRRHQQGHALAINQNIIPRSHWETHLLQESDEILLFQAIAGG</sequence>
<dbReference type="EMBL" id="CP021659">
    <property type="protein sequence ID" value="AWK14774.1"/>
    <property type="molecule type" value="Genomic_DNA"/>
</dbReference>
<dbReference type="STRING" id="1878942.GCA_900128755_01282"/>
<dbReference type="PANTHER" id="PTHR34472:SF1">
    <property type="entry name" value="SULFUR CARRIER PROTEIN THIS"/>
    <property type="match status" value="1"/>
</dbReference>
<dbReference type="AlphaFoldDB" id="A0A2U8I9Q9"/>